<name>A0A4Z1GTF1_9HELO</name>
<gene>
    <name evidence="2" type="ORF">BHYA_0041g00210</name>
</gene>
<proteinExistence type="predicted"/>
<organism evidence="2 3">
    <name type="scientific">Botrytis hyacinthi</name>
    <dbReference type="NCBI Taxonomy" id="278943"/>
    <lineage>
        <taxon>Eukaryota</taxon>
        <taxon>Fungi</taxon>
        <taxon>Dikarya</taxon>
        <taxon>Ascomycota</taxon>
        <taxon>Pezizomycotina</taxon>
        <taxon>Leotiomycetes</taxon>
        <taxon>Helotiales</taxon>
        <taxon>Sclerotiniaceae</taxon>
        <taxon>Botrytis</taxon>
    </lineage>
</organism>
<comment type="caution">
    <text evidence="2">The sequence shown here is derived from an EMBL/GenBank/DDBJ whole genome shotgun (WGS) entry which is preliminary data.</text>
</comment>
<dbReference type="InterPro" id="IPR029058">
    <property type="entry name" value="AB_hydrolase_fold"/>
</dbReference>
<dbReference type="AlphaFoldDB" id="A0A4Z1GTF1"/>
<accession>A0A4Z1GTF1</accession>
<keyword evidence="3" id="KW-1185">Reference proteome</keyword>
<feature type="domain" description="Carboxylesterase type B" evidence="1">
    <location>
        <begin position="16"/>
        <end position="143"/>
    </location>
</feature>
<reference evidence="2 3" key="1">
    <citation type="submission" date="2017-12" db="EMBL/GenBank/DDBJ databases">
        <title>Comparative genomics of Botrytis spp.</title>
        <authorList>
            <person name="Valero-Jimenez C.A."/>
            <person name="Tapia P."/>
            <person name="Veloso J."/>
            <person name="Silva-Moreno E."/>
            <person name="Staats M."/>
            <person name="Valdes J.H."/>
            <person name="Van Kan J.A.L."/>
        </authorList>
    </citation>
    <scope>NUCLEOTIDE SEQUENCE [LARGE SCALE GENOMIC DNA]</scope>
    <source>
        <strain evidence="2 3">Bh0001</strain>
    </source>
</reference>
<dbReference type="Proteomes" id="UP000297814">
    <property type="component" value="Unassembled WGS sequence"/>
</dbReference>
<protein>
    <recommendedName>
        <fullName evidence="1">Carboxylesterase type B domain-containing protein</fullName>
    </recommendedName>
</protein>
<dbReference type="PANTHER" id="PTHR43903">
    <property type="entry name" value="NEUROLIGIN"/>
    <property type="match status" value="1"/>
</dbReference>
<dbReference type="InterPro" id="IPR051093">
    <property type="entry name" value="Neuroligin/BSAL"/>
</dbReference>
<dbReference type="EMBL" id="PQXK01000041">
    <property type="protein sequence ID" value="TGO40154.1"/>
    <property type="molecule type" value="Genomic_DNA"/>
</dbReference>
<evidence type="ECO:0000313" key="3">
    <source>
        <dbReference type="Proteomes" id="UP000297814"/>
    </source>
</evidence>
<dbReference type="Pfam" id="PF00135">
    <property type="entry name" value="COesterase"/>
    <property type="match status" value="1"/>
</dbReference>
<dbReference type="SUPFAM" id="SSF53474">
    <property type="entry name" value="alpha/beta-Hydrolases"/>
    <property type="match status" value="1"/>
</dbReference>
<dbReference type="Gene3D" id="3.40.50.1820">
    <property type="entry name" value="alpha/beta hydrolase"/>
    <property type="match status" value="1"/>
</dbReference>
<evidence type="ECO:0000313" key="2">
    <source>
        <dbReference type="EMBL" id="TGO40154.1"/>
    </source>
</evidence>
<sequence>MTSLQIMAYGDQKGVPFQQAWVVSGPLGTSLNLISDATEHHTRAVADRVGCGGLVDSEILSCLRDFLMQDLIDSAMEYSMSNHPPSGLFTFIPSVDDDFLPDRYSTMMCEGRFVKGINMIFGWTQDDGAMNAGLGHLIQSEEDMITPIKSFVHAMTTEQYAELFDLYSASDFEEELKNYVS</sequence>
<evidence type="ECO:0000259" key="1">
    <source>
        <dbReference type="Pfam" id="PF00135"/>
    </source>
</evidence>
<dbReference type="InterPro" id="IPR002018">
    <property type="entry name" value="CarbesteraseB"/>
</dbReference>